<protein>
    <recommendedName>
        <fullName evidence="1">Carboxymuconolactone decarboxylase-like domain-containing protein</fullName>
    </recommendedName>
</protein>
<dbReference type="InterPro" id="IPR004675">
    <property type="entry name" value="AhpD_core"/>
</dbReference>
<feature type="domain" description="Carboxymuconolactone decarboxylase-like" evidence="1">
    <location>
        <begin position="19"/>
        <end position="91"/>
    </location>
</feature>
<evidence type="ECO:0000313" key="2">
    <source>
        <dbReference type="EMBL" id="CAJ62660.1"/>
    </source>
</evidence>
<organism evidence="2 3">
    <name type="scientific">Frankia alni (strain DSM 45986 / CECT 9034 / ACN14a)</name>
    <dbReference type="NCBI Taxonomy" id="326424"/>
    <lineage>
        <taxon>Bacteria</taxon>
        <taxon>Bacillati</taxon>
        <taxon>Actinomycetota</taxon>
        <taxon>Actinomycetes</taxon>
        <taxon>Frankiales</taxon>
        <taxon>Frankiaceae</taxon>
        <taxon>Frankia</taxon>
    </lineage>
</organism>
<dbReference type="PANTHER" id="PTHR34846:SF7">
    <property type="entry name" value="BLL7811 PROTEIN"/>
    <property type="match status" value="1"/>
</dbReference>
<dbReference type="InterPro" id="IPR029032">
    <property type="entry name" value="AhpD-like"/>
</dbReference>
<dbReference type="NCBIfam" id="TIGR00778">
    <property type="entry name" value="ahpD_dom"/>
    <property type="match status" value="1"/>
</dbReference>
<dbReference type="InterPro" id="IPR003779">
    <property type="entry name" value="CMD-like"/>
</dbReference>
<dbReference type="PANTHER" id="PTHR34846">
    <property type="entry name" value="4-CARBOXYMUCONOLACTONE DECARBOXYLASE FAMILY PROTEIN (AFU_ORTHOLOGUE AFUA_6G11590)"/>
    <property type="match status" value="1"/>
</dbReference>
<dbReference type="STRING" id="326424.FRAAL4018"/>
<dbReference type="Pfam" id="PF02627">
    <property type="entry name" value="CMD"/>
    <property type="match status" value="1"/>
</dbReference>
<keyword evidence="3" id="KW-1185">Reference proteome</keyword>
<dbReference type="Gene3D" id="1.20.1290.10">
    <property type="entry name" value="AhpD-like"/>
    <property type="match status" value="1"/>
</dbReference>
<evidence type="ECO:0000259" key="1">
    <source>
        <dbReference type="Pfam" id="PF02627"/>
    </source>
</evidence>
<accession>Q0RIK8</accession>
<dbReference type="KEGG" id="fal:FRAAL4018"/>
<name>Q0RIK8_FRAAA</name>
<reference evidence="2 3" key="1">
    <citation type="journal article" date="2007" name="Genome Res.">
        <title>Genome characteristics of facultatively symbiotic Frankia sp. strains reflect host range and host plant biogeography.</title>
        <authorList>
            <person name="Normand P."/>
            <person name="Lapierre P."/>
            <person name="Tisa L.S."/>
            <person name="Gogarten J.P."/>
            <person name="Alloisio N."/>
            <person name="Bagnarol E."/>
            <person name="Bassi C.A."/>
            <person name="Berry A.M."/>
            <person name="Bickhart D.M."/>
            <person name="Choisne N."/>
            <person name="Couloux A."/>
            <person name="Cournoyer B."/>
            <person name="Cruveiller S."/>
            <person name="Daubin V."/>
            <person name="Demange N."/>
            <person name="Francino M.P."/>
            <person name="Goltsman E."/>
            <person name="Huang Y."/>
            <person name="Kopp O.R."/>
            <person name="Labarre L."/>
            <person name="Lapidus A."/>
            <person name="Lavire C."/>
            <person name="Marechal J."/>
            <person name="Martinez M."/>
            <person name="Mastronunzio J.E."/>
            <person name="Mullin B.C."/>
            <person name="Niemann J."/>
            <person name="Pujic P."/>
            <person name="Rawnsley T."/>
            <person name="Rouy Z."/>
            <person name="Schenowitz C."/>
            <person name="Sellstedt A."/>
            <person name="Tavares F."/>
            <person name="Tomkins J.P."/>
            <person name="Vallenet D."/>
            <person name="Valverde C."/>
            <person name="Wall L.G."/>
            <person name="Wang Y."/>
            <person name="Medigue C."/>
            <person name="Benson D.R."/>
        </authorList>
    </citation>
    <scope>NUCLEOTIDE SEQUENCE [LARGE SCALE GENOMIC DNA]</scope>
    <source>
        <strain evidence="3">DSM 45986 / CECT 9034 / ACN14a</strain>
    </source>
</reference>
<proteinExistence type="predicted"/>
<dbReference type="eggNOG" id="COG2128">
    <property type="taxonomic scope" value="Bacteria"/>
</dbReference>
<dbReference type="Proteomes" id="UP000000657">
    <property type="component" value="Chromosome"/>
</dbReference>
<sequence length="147" mass="15372">MRNPAAVIPEAWPAIAALNAASETGGVPAATLALVHLRVSQINGCSACVDAGFRDALKGGETAQRLGAVAAWRETSYYDDAERAALALAEAATRLSDRTDPVPDDVWAEAVGHYDDRGLAALILKIATTNVFNRLNAVTKQVAGSWG</sequence>
<dbReference type="AlphaFoldDB" id="Q0RIK8"/>
<gene>
    <name evidence="2" type="ordered locus">FRAAL4018</name>
</gene>
<dbReference type="SUPFAM" id="SSF69118">
    <property type="entry name" value="AhpD-like"/>
    <property type="match status" value="1"/>
</dbReference>
<dbReference type="EMBL" id="CT573213">
    <property type="protein sequence ID" value="CAJ62660.1"/>
    <property type="molecule type" value="Genomic_DNA"/>
</dbReference>
<dbReference type="GO" id="GO:0051920">
    <property type="term" value="F:peroxiredoxin activity"/>
    <property type="evidence" value="ECO:0007669"/>
    <property type="project" value="InterPro"/>
</dbReference>
<evidence type="ECO:0000313" key="3">
    <source>
        <dbReference type="Proteomes" id="UP000000657"/>
    </source>
</evidence>
<dbReference type="HOGENOM" id="CLU_082760_6_1_11"/>